<name>A0A7R9R0Z7_9ACAR</name>
<reference evidence="2" key="1">
    <citation type="submission" date="2020-11" db="EMBL/GenBank/DDBJ databases">
        <authorList>
            <person name="Tran Van P."/>
        </authorList>
    </citation>
    <scope>NUCLEOTIDE SEQUENCE</scope>
</reference>
<dbReference type="Proteomes" id="UP000728032">
    <property type="component" value="Unassembled WGS sequence"/>
</dbReference>
<dbReference type="EMBL" id="CAJPVJ010038186">
    <property type="protein sequence ID" value="CAG2181548.1"/>
    <property type="molecule type" value="Genomic_DNA"/>
</dbReference>
<evidence type="ECO:0000313" key="2">
    <source>
        <dbReference type="EMBL" id="CAD7664411.1"/>
    </source>
</evidence>
<organism evidence="2">
    <name type="scientific">Oppiella nova</name>
    <dbReference type="NCBI Taxonomy" id="334625"/>
    <lineage>
        <taxon>Eukaryota</taxon>
        <taxon>Metazoa</taxon>
        <taxon>Ecdysozoa</taxon>
        <taxon>Arthropoda</taxon>
        <taxon>Chelicerata</taxon>
        <taxon>Arachnida</taxon>
        <taxon>Acari</taxon>
        <taxon>Acariformes</taxon>
        <taxon>Sarcoptiformes</taxon>
        <taxon>Oribatida</taxon>
        <taxon>Brachypylina</taxon>
        <taxon>Oppioidea</taxon>
        <taxon>Oppiidae</taxon>
        <taxon>Oppiella</taxon>
    </lineage>
</organism>
<dbReference type="EMBL" id="OC953011">
    <property type="protein sequence ID" value="CAD7664411.1"/>
    <property type="molecule type" value="Genomic_DNA"/>
</dbReference>
<evidence type="ECO:0000256" key="1">
    <source>
        <dbReference type="SAM" id="MobiDB-lite"/>
    </source>
</evidence>
<feature type="compositionally biased region" description="Basic and acidic residues" evidence="1">
    <location>
        <begin position="24"/>
        <end position="38"/>
    </location>
</feature>
<dbReference type="AlphaFoldDB" id="A0A7R9R0Z7"/>
<protein>
    <submittedName>
        <fullName evidence="2">Uncharacterized protein</fullName>
    </submittedName>
</protein>
<keyword evidence="3" id="KW-1185">Reference proteome</keyword>
<sequence length="44" mass="4614">MASTLAHKNGITSANDKSTTGGGDDWKAQLKAPPKDTRVQTTDV</sequence>
<feature type="compositionally biased region" description="Polar residues" evidence="1">
    <location>
        <begin position="10"/>
        <end position="19"/>
    </location>
</feature>
<accession>A0A7R9R0Z7</accession>
<gene>
    <name evidence="2" type="ORF">ONB1V03_LOCUS20969</name>
</gene>
<feature type="non-terminal residue" evidence="2">
    <location>
        <position position="44"/>
    </location>
</feature>
<proteinExistence type="predicted"/>
<feature type="region of interest" description="Disordered" evidence="1">
    <location>
        <begin position="1"/>
        <end position="44"/>
    </location>
</feature>
<evidence type="ECO:0000313" key="3">
    <source>
        <dbReference type="Proteomes" id="UP000728032"/>
    </source>
</evidence>